<dbReference type="RefSeq" id="WP_188040250.1">
    <property type="nucleotide sequence ID" value="NZ_JACVHF010000009.1"/>
</dbReference>
<keyword evidence="2" id="KW-0812">Transmembrane</keyword>
<keyword evidence="2" id="KW-1133">Transmembrane helix</keyword>
<gene>
    <name evidence="3" type="ORF">H1S01_10245</name>
</gene>
<organism evidence="3 4">
    <name type="scientific">Heliobacterium chlorum</name>
    <dbReference type="NCBI Taxonomy" id="2698"/>
    <lineage>
        <taxon>Bacteria</taxon>
        <taxon>Bacillati</taxon>
        <taxon>Bacillota</taxon>
        <taxon>Clostridia</taxon>
        <taxon>Eubacteriales</taxon>
        <taxon>Heliobacteriaceae</taxon>
        <taxon>Heliobacterium</taxon>
    </lineage>
</organism>
<feature type="transmembrane region" description="Helical" evidence="2">
    <location>
        <begin position="68"/>
        <end position="90"/>
    </location>
</feature>
<reference evidence="3 4" key="1">
    <citation type="submission" date="2020-07" db="EMBL/GenBank/DDBJ databases">
        <title>Draft whole-genome sequence of Heliobacterium chlorum DSM 3682, type strain.</title>
        <authorList>
            <person name="Kyndt J.A."/>
            <person name="Meyer T.E."/>
            <person name="Imhoff J.F."/>
        </authorList>
    </citation>
    <scope>NUCLEOTIDE SEQUENCE [LARGE SCALE GENOMIC DNA]</scope>
    <source>
        <strain evidence="3 4">DSM 3682</strain>
    </source>
</reference>
<evidence type="ECO:0000313" key="3">
    <source>
        <dbReference type="EMBL" id="MBC9784889.1"/>
    </source>
</evidence>
<name>A0ABR7T2A2_HELCL</name>
<proteinExistence type="predicted"/>
<accession>A0ABR7T2A2</accession>
<sequence>MAATEKEGTKPPENGPDGVLSFSWFLVDSEISAGQDPVGVENEQLPVISLLMMEVAVPETLHMDLPQLAMLLFIALIAGAIVFSFLRRLYVQWITYWRMRAGRVGEQQAAKLLKQEGYSVIKAQPAGRMTMRVDGRPVEISVRADYLVTGKGKTFIAEVKTGDRAPRPTHGDTRRQLLEYSLVYQVDGVLLVDMAAKKIHRIEFEYAS</sequence>
<dbReference type="Proteomes" id="UP000617402">
    <property type="component" value="Unassembled WGS sequence"/>
</dbReference>
<evidence type="ECO:0000256" key="2">
    <source>
        <dbReference type="SAM" id="Phobius"/>
    </source>
</evidence>
<evidence type="ECO:0008006" key="5">
    <source>
        <dbReference type="Google" id="ProtNLM"/>
    </source>
</evidence>
<keyword evidence="2" id="KW-0472">Membrane</keyword>
<dbReference type="Gene3D" id="3.90.320.10">
    <property type="match status" value="1"/>
</dbReference>
<comment type="caution">
    <text evidence="3">The sequence shown here is derived from an EMBL/GenBank/DDBJ whole genome shotgun (WGS) entry which is preliminary data.</text>
</comment>
<evidence type="ECO:0000256" key="1">
    <source>
        <dbReference type="ARBA" id="ARBA00022801"/>
    </source>
</evidence>
<keyword evidence="1" id="KW-0378">Hydrolase</keyword>
<keyword evidence="4" id="KW-1185">Reference proteome</keyword>
<evidence type="ECO:0000313" key="4">
    <source>
        <dbReference type="Proteomes" id="UP000617402"/>
    </source>
</evidence>
<protein>
    <recommendedName>
        <fullName evidence="5">PD-(D/E)XK endonuclease-like domain-containing protein</fullName>
    </recommendedName>
</protein>
<dbReference type="InterPro" id="IPR011604">
    <property type="entry name" value="PDDEXK-like_dom_sf"/>
</dbReference>
<dbReference type="EMBL" id="JACVHF010000009">
    <property type="protein sequence ID" value="MBC9784889.1"/>
    <property type="molecule type" value="Genomic_DNA"/>
</dbReference>